<reference evidence="2" key="1">
    <citation type="submission" date="2020-07" db="EMBL/GenBank/DDBJ databases">
        <title>Koleobacter methoxysyntrophicus gen. nov., sp. nov., a novel anaerobic bacterium isolated from deep subsurface oil field and proposal of Koleobacterales ord. nov. in the phylum Firmicutes.</title>
        <authorList>
            <person name="Sakamoto S."/>
            <person name="Tamaki H."/>
        </authorList>
    </citation>
    <scope>NUCLEOTIDE SEQUENCE</scope>
    <source>
        <strain evidence="2">NRmbB1</strain>
    </source>
</reference>
<name>A0A8A0RKH5_9FIRM</name>
<keyword evidence="3" id="KW-1185">Reference proteome</keyword>
<keyword evidence="1" id="KW-1133">Transmembrane helix</keyword>
<sequence length="73" mass="8210">MLVYAINKHGRLLMPYKPSKARKLLCINSHDGLFIFKCGFSFDNGTLVYTYVYCSIAALVLLMGLMKQAAQAF</sequence>
<organism evidence="2 3">
    <name type="scientific">Koleobacter methoxysyntrophicus</name>
    <dbReference type="NCBI Taxonomy" id="2751313"/>
    <lineage>
        <taxon>Bacteria</taxon>
        <taxon>Bacillati</taxon>
        <taxon>Bacillota</taxon>
        <taxon>Clostridia</taxon>
        <taxon>Koleobacterales</taxon>
        <taxon>Koleobacteraceae</taxon>
        <taxon>Koleobacter</taxon>
    </lineage>
</organism>
<dbReference type="RefSeq" id="WP_206708596.1">
    <property type="nucleotide sequence ID" value="NZ_CP059066.1"/>
</dbReference>
<evidence type="ECO:0000256" key="1">
    <source>
        <dbReference type="SAM" id="Phobius"/>
    </source>
</evidence>
<evidence type="ECO:0000313" key="2">
    <source>
        <dbReference type="EMBL" id="QSQ08382.1"/>
    </source>
</evidence>
<dbReference type="Proteomes" id="UP000662904">
    <property type="component" value="Chromosome"/>
</dbReference>
<keyword evidence="1" id="KW-0472">Membrane</keyword>
<evidence type="ECO:0000313" key="3">
    <source>
        <dbReference type="Proteomes" id="UP000662904"/>
    </source>
</evidence>
<gene>
    <name evidence="2" type="ORF">H0A61_00704</name>
</gene>
<accession>A0A8A0RKH5</accession>
<dbReference type="KEGG" id="kme:H0A61_00704"/>
<dbReference type="AlphaFoldDB" id="A0A8A0RKH5"/>
<keyword evidence="1" id="KW-0812">Transmembrane</keyword>
<proteinExistence type="predicted"/>
<protein>
    <submittedName>
        <fullName evidence="2">Uncharacterized protein</fullName>
    </submittedName>
</protein>
<feature type="transmembrane region" description="Helical" evidence="1">
    <location>
        <begin position="48"/>
        <end position="66"/>
    </location>
</feature>
<dbReference type="EMBL" id="CP059066">
    <property type="protein sequence ID" value="QSQ08382.1"/>
    <property type="molecule type" value="Genomic_DNA"/>
</dbReference>